<evidence type="ECO:0000313" key="1">
    <source>
        <dbReference type="EMBL" id="KKT60009.1"/>
    </source>
</evidence>
<organism evidence="1 2">
    <name type="scientific">Candidatus Giovannonibacteria bacterium GW2011_GWA1_44_25</name>
    <dbReference type="NCBI Taxonomy" id="1618645"/>
    <lineage>
        <taxon>Bacteria</taxon>
        <taxon>Candidatus Giovannoniibacteriota</taxon>
    </lineage>
</organism>
<evidence type="ECO:0000313" key="2">
    <source>
        <dbReference type="Proteomes" id="UP000034087"/>
    </source>
</evidence>
<protein>
    <submittedName>
        <fullName evidence="1">Uncharacterized protein</fullName>
    </submittedName>
</protein>
<dbReference type="Proteomes" id="UP000034087">
    <property type="component" value="Unassembled WGS sequence"/>
</dbReference>
<dbReference type="AlphaFoldDB" id="A0A0G1LJJ0"/>
<proteinExistence type="predicted"/>
<name>A0A0G1LJJ0_9BACT</name>
<gene>
    <name evidence="1" type="ORF">UW53_C0004G0021</name>
</gene>
<accession>A0A0G1LJJ0</accession>
<comment type="caution">
    <text evidence="1">The sequence shown here is derived from an EMBL/GenBank/DDBJ whole genome shotgun (WGS) entry which is preliminary data.</text>
</comment>
<reference evidence="1 2" key="1">
    <citation type="journal article" date="2015" name="Nature">
        <title>rRNA introns, odd ribosomes, and small enigmatic genomes across a large radiation of phyla.</title>
        <authorList>
            <person name="Brown C.T."/>
            <person name="Hug L.A."/>
            <person name="Thomas B.C."/>
            <person name="Sharon I."/>
            <person name="Castelle C.J."/>
            <person name="Singh A."/>
            <person name="Wilkins M.J."/>
            <person name="Williams K.H."/>
            <person name="Banfield J.F."/>
        </authorList>
    </citation>
    <scope>NUCLEOTIDE SEQUENCE [LARGE SCALE GENOMIC DNA]</scope>
</reference>
<sequence length="136" mass="15552">MADWRDGITFPMPRIYVPDEDFIGKKVTLRRCEFHDHLDPAEGYTREEVSLTGNCNCELKGKPLTITGMKETLRANFYHSTCYTVAESQNLVHEFEFSDEDEKPEVITGYIIEGEPNKFLTAGFNYAEKKDVAEGC</sequence>
<dbReference type="EMBL" id="LCIR01000004">
    <property type="protein sequence ID" value="KKT60009.1"/>
    <property type="molecule type" value="Genomic_DNA"/>
</dbReference>